<evidence type="ECO:0000313" key="1">
    <source>
        <dbReference type="EMBL" id="PLW66696.1"/>
    </source>
</evidence>
<organism evidence="1 2">
    <name type="scientific">Pseudohalioglobus lutimaris</name>
    <dbReference type="NCBI Taxonomy" id="1737061"/>
    <lineage>
        <taxon>Bacteria</taxon>
        <taxon>Pseudomonadati</taxon>
        <taxon>Pseudomonadota</taxon>
        <taxon>Gammaproteobacteria</taxon>
        <taxon>Cellvibrionales</taxon>
        <taxon>Halieaceae</taxon>
        <taxon>Pseudohalioglobus</taxon>
    </lineage>
</organism>
<comment type="caution">
    <text evidence="1">The sequence shown here is derived from an EMBL/GenBank/DDBJ whole genome shotgun (WGS) entry which is preliminary data.</text>
</comment>
<sequence>MHELVERIQQPQLCYVFAKNAIRNGHPELAVQAYRRAVDLRAEAHDVDSEVDLDALRAIYAYEEALSFNKGKRTRATGTWQMVNKNGLVPAIHRRLQSGSTRDVMPALQELGMEDYSFEALARRHPDAFQQAAA</sequence>
<evidence type="ECO:0000313" key="2">
    <source>
        <dbReference type="Proteomes" id="UP000235005"/>
    </source>
</evidence>
<protein>
    <submittedName>
        <fullName evidence="1">Uncharacterized protein</fullName>
    </submittedName>
</protein>
<name>A0A2N5WWT5_9GAMM</name>
<dbReference type="OrthoDB" id="9802640at2"/>
<dbReference type="AlphaFoldDB" id="A0A2N5WWT5"/>
<dbReference type="EMBL" id="PKUS01000051">
    <property type="protein sequence ID" value="PLW66696.1"/>
    <property type="molecule type" value="Genomic_DNA"/>
</dbReference>
<reference evidence="1 2" key="1">
    <citation type="submission" date="2018-01" db="EMBL/GenBank/DDBJ databases">
        <title>The draft genome sequence of Halioglobus lutimaris HF004.</title>
        <authorList>
            <person name="Du Z.-J."/>
            <person name="Shi M.-J."/>
        </authorList>
    </citation>
    <scope>NUCLEOTIDE SEQUENCE [LARGE SCALE GENOMIC DNA]</scope>
    <source>
        <strain evidence="1 2">HF004</strain>
    </source>
</reference>
<gene>
    <name evidence="1" type="ORF">C0039_20285</name>
</gene>
<accession>A0A2N5WWT5</accession>
<proteinExistence type="predicted"/>
<keyword evidence="2" id="KW-1185">Reference proteome</keyword>
<dbReference type="Proteomes" id="UP000235005">
    <property type="component" value="Unassembled WGS sequence"/>
</dbReference>
<dbReference type="RefSeq" id="WP_076001084.1">
    <property type="nucleotide sequence ID" value="NZ_PKUS01000051.1"/>
</dbReference>